<protein>
    <recommendedName>
        <fullName evidence="1">Hydrazine synthase alpha subunit middle domain-containing protein</fullName>
    </recommendedName>
</protein>
<accession>A0A370DPW7</accession>
<evidence type="ECO:0000313" key="3">
    <source>
        <dbReference type="Proteomes" id="UP000254771"/>
    </source>
</evidence>
<feature type="domain" description="Hydrazine synthase alpha subunit middle" evidence="1">
    <location>
        <begin position="525"/>
        <end position="590"/>
    </location>
</feature>
<dbReference type="Proteomes" id="UP000254771">
    <property type="component" value="Unassembled WGS sequence"/>
</dbReference>
<proteinExistence type="predicted"/>
<name>A0A370DPW7_9GAMM</name>
<dbReference type="AlphaFoldDB" id="A0A370DPW7"/>
<reference evidence="2 3" key="1">
    <citation type="journal article" date="2018" name="ISME J.">
        <title>Endosymbiont genomes yield clues of tubeworm success.</title>
        <authorList>
            <person name="Li Y."/>
            <person name="Liles M.R."/>
            <person name="Halanych K.M."/>
        </authorList>
    </citation>
    <scope>NUCLEOTIDE SEQUENCE [LARGE SCALE GENOMIC DNA]</scope>
    <source>
        <strain evidence="2">A1462</strain>
    </source>
</reference>
<evidence type="ECO:0000313" key="2">
    <source>
        <dbReference type="EMBL" id="RDH86985.1"/>
    </source>
</evidence>
<dbReference type="EMBL" id="QFXE01000007">
    <property type="protein sequence ID" value="RDH86985.1"/>
    <property type="molecule type" value="Genomic_DNA"/>
</dbReference>
<dbReference type="InterPro" id="IPR011042">
    <property type="entry name" value="6-blade_b-propeller_TolB-like"/>
</dbReference>
<organism evidence="2 3">
    <name type="scientific">endosymbiont of Escarpia spicata</name>
    <dbReference type="NCBI Taxonomy" id="2200908"/>
    <lineage>
        <taxon>Bacteria</taxon>
        <taxon>Pseudomonadati</taxon>
        <taxon>Pseudomonadota</taxon>
        <taxon>Gammaproteobacteria</taxon>
        <taxon>sulfur-oxidizing symbionts</taxon>
    </lineage>
</organism>
<comment type="caution">
    <text evidence="2">The sequence shown here is derived from an EMBL/GenBank/DDBJ whole genome shotgun (WGS) entry which is preliminary data.</text>
</comment>
<gene>
    <name evidence="2" type="ORF">DIZ78_05665</name>
</gene>
<keyword evidence="3" id="KW-1185">Reference proteome</keyword>
<dbReference type="Gene3D" id="2.120.10.30">
    <property type="entry name" value="TolB, C-terminal domain"/>
    <property type="match status" value="2"/>
</dbReference>
<dbReference type="Pfam" id="PF18582">
    <property type="entry name" value="HZS_alpha"/>
    <property type="match status" value="1"/>
</dbReference>
<evidence type="ECO:0000259" key="1">
    <source>
        <dbReference type="Pfam" id="PF18582"/>
    </source>
</evidence>
<dbReference type="SUPFAM" id="SSF82171">
    <property type="entry name" value="DPP6 N-terminal domain-like"/>
    <property type="match status" value="1"/>
</dbReference>
<dbReference type="InterPro" id="IPR040698">
    <property type="entry name" value="HZS_alpha_mid"/>
</dbReference>
<sequence>MDYGNHRLMFLFTFLKKHPAACRYISGILAPILLVACGGAEQTADPVVVDHPVAYVKRPVTGIEQEDMRRLITFNAGTDLYLRERASPSASEHNLTGQLTSGEGDVRDLQVSYDGEQLLFSLRLPLIEGLDEADQPSWNIWEYNYADNSLRRVITSDLHAEAGHDIAPHYLPDGRILFSSSRQKSAKALLLDEGKPQYAAINESGQEPIFVLHVMQADGSDIQQISFNQSHDLDPTVLSDGRVVFSRWERSGNEAIDLYQMNPDGTNLQLLYGADSHNTGTDGAAVQFLRPRELTDGGLLALLRPFNNLDGGDLVRIDIDNFVDHNRPLSGGETLPGTAQPPATINLVRTDSAPSTGGRYRDAFPLRDGTDRLLLSWSQCRLRIENLTLPCTEENLADPRAVEAPPLYGIYVYDPDETTQMPVLSPTDGVVYEEVVALQARKAPSIIFDNIPDILLAEEGVGLLQIRSVYDLDGQDTAVPDLVSLADPALTTADQRPLRFLRLFKPVALPPDDLLDIPGSAFGRNRSLGMREILGYAPIEPDGSVNIKVPADTPFSFSLLDRNGQRIGDRHDHWLHLRPGETLTCHGCHDPDDTVPHGRKDALPVAVNVGALGDGLPFPNSDPAIWANLGETMAQARGRISCQSDCAALSPNVDLLFEDHWTDPAVRAKDPAFSYRYADVSAPAPTTESCQQNWSRLCRTVIHYEQHFHPLWNVPRPLLDENGQLIEDRRCNLCHGTTDENGALQVSAGQLDLSDGPSDAQSDHFKAYRELLFSDNVQEIINGLLLDQLVQDTDGDGNLLFETDADGDLILDADGLPIPIMVTVRAPGPSMRAGSSQTSYFFDRFTVGGSHEGYLGQAELRLLSEWLDIGAQYWNNPFDIPVED</sequence>